<dbReference type="EMBL" id="CAJOBA010000858">
    <property type="protein sequence ID" value="CAF3561225.1"/>
    <property type="molecule type" value="Genomic_DNA"/>
</dbReference>
<reference evidence="3" key="1">
    <citation type="submission" date="2021-02" db="EMBL/GenBank/DDBJ databases">
        <authorList>
            <person name="Nowell W R."/>
        </authorList>
    </citation>
    <scope>NUCLEOTIDE SEQUENCE</scope>
</reference>
<dbReference type="EMBL" id="CAJNOQ010000742">
    <property type="protein sequence ID" value="CAF0833857.1"/>
    <property type="molecule type" value="Genomic_DNA"/>
</dbReference>
<dbReference type="PANTHER" id="PTHR16244:SF2">
    <property type="entry name" value="CEROID-LIPOFUSCINOSIS NEURONAL PROTEIN 6"/>
    <property type="match status" value="1"/>
</dbReference>
<dbReference type="EMBL" id="CAJNOK010000858">
    <property type="protein sequence ID" value="CAF0779731.1"/>
    <property type="molecule type" value="Genomic_DNA"/>
</dbReference>
<evidence type="ECO:0000313" key="3">
    <source>
        <dbReference type="EMBL" id="CAF0833857.1"/>
    </source>
</evidence>
<comment type="caution">
    <text evidence="3">The sequence shown here is derived from an EMBL/GenBank/DDBJ whole genome shotgun (WGS) entry which is preliminary data.</text>
</comment>
<dbReference type="Proteomes" id="UP000677228">
    <property type="component" value="Unassembled WGS sequence"/>
</dbReference>
<evidence type="ECO:0000313" key="6">
    <source>
        <dbReference type="Proteomes" id="UP000663829"/>
    </source>
</evidence>
<keyword evidence="1" id="KW-0812">Transmembrane</keyword>
<gene>
    <name evidence="3" type="ORF">GPM918_LOCUS5198</name>
    <name evidence="2" type="ORF">OVA965_LOCUS3539</name>
    <name evidence="5" type="ORF">SRO942_LOCUS5198</name>
    <name evidence="4" type="ORF">TMI583_LOCUS3538</name>
</gene>
<evidence type="ECO:0000313" key="5">
    <source>
        <dbReference type="EMBL" id="CAF3620971.1"/>
    </source>
</evidence>
<sequence length="290" mass="34943">MPKTSEYVEKFHWHLWLLFALENWILDFGRPIAMLIFPLEWFPLNYPSVGDYFHMLYNILTPYYLERLINKSPMKFNRSLFHILMTIFVMGASIHLVGDSINHRLVLNGYQLHLSVRENPIMQKLEPKSLVESFELLYFYDEVLGHYMWYIPYFMCFLLFFNSSFIPDQRKKSNEINKSSSLPKSYWILALLNSTYYWYLATEGQITPLFVLCTIIMTIIYIIRRIKHNRMDINGHFLLLTFHLTIVFVSLWTVLFWNDEILRKKYEDSLIYVPEPWSVYSLYGKKLFLV</sequence>
<dbReference type="Proteomes" id="UP000663829">
    <property type="component" value="Unassembled WGS sequence"/>
</dbReference>
<name>A0A813V7T7_9BILA</name>
<dbReference type="Pfam" id="PF15156">
    <property type="entry name" value="CLN6"/>
    <property type="match status" value="1"/>
</dbReference>
<feature type="transmembrane region" description="Helical" evidence="1">
    <location>
        <begin position="185"/>
        <end position="200"/>
    </location>
</feature>
<protein>
    <recommendedName>
        <fullName evidence="7">Ceroid-lipofuscinosis neuronal protein 6</fullName>
    </recommendedName>
</protein>
<evidence type="ECO:0008006" key="7">
    <source>
        <dbReference type="Google" id="ProtNLM"/>
    </source>
</evidence>
<feature type="transmembrane region" description="Helical" evidence="1">
    <location>
        <begin position="80"/>
        <end position="98"/>
    </location>
</feature>
<organism evidence="3 6">
    <name type="scientific">Didymodactylos carnosus</name>
    <dbReference type="NCBI Taxonomy" id="1234261"/>
    <lineage>
        <taxon>Eukaryota</taxon>
        <taxon>Metazoa</taxon>
        <taxon>Spiralia</taxon>
        <taxon>Gnathifera</taxon>
        <taxon>Rotifera</taxon>
        <taxon>Eurotatoria</taxon>
        <taxon>Bdelloidea</taxon>
        <taxon>Philodinida</taxon>
        <taxon>Philodinidae</taxon>
        <taxon>Didymodactylos</taxon>
    </lineage>
</organism>
<keyword evidence="1" id="KW-0472">Membrane</keyword>
<dbReference type="PANTHER" id="PTHR16244">
    <property type="entry name" value="CEROID-LIPOFUSCINOSIS NEURONAL PROTEIN 6"/>
    <property type="match status" value="1"/>
</dbReference>
<dbReference type="Proteomes" id="UP000682733">
    <property type="component" value="Unassembled WGS sequence"/>
</dbReference>
<dbReference type="Proteomes" id="UP000681722">
    <property type="component" value="Unassembled WGS sequence"/>
</dbReference>
<keyword evidence="6" id="KW-1185">Reference proteome</keyword>
<evidence type="ECO:0000313" key="4">
    <source>
        <dbReference type="EMBL" id="CAF3561225.1"/>
    </source>
</evidence>
<feature type="transmembrane region" description="Helical" evidence="1">
    <location>
        <begin position="206"/>
        <end position="223"/>
    </location>
</feature>
<dbReference type="EMBL" id="CAJOBC010000742">
    <property type="protein sequence ID" value="CAF3620971.1"/>
    <property type="molecule type" value="Genomic_DNA"/>
</dbReference>
<accession>A0A813V7T7</accession>
<feature type="transmembrane region" description="Helical" evidence="1">
    <location>
        <begin position="147"/>
        <end position="165"/>
    </location>
</feature>
<evidence type="ECO:0000313" key="2">
    <source>
        <dbReference type="EMBL" id="CAF0779731.1"/>
    </source>
</evidence>
<feature type="transmembrane region" description="Helical" evidence="1">
    <location>
        <begin position="235"/>
        <end position="257"/>
    </location>
</feature>
<evidence type="ECO:0000256" key="1">
    <source>
        <dbReference type="SAM" id="Phobius"/>
    </source>
</evidence>
<keyword evidence="1" id="KW-1133">Transmembrane helix</keyword>
<dbReference type="AlphaFoldDB" id="A0A813V7T7"/>
<dbReference type="OrthoDB" id="9970199at2759"/>
<proteinExistence type="predicted"/>
<dbReference type="InterPro" id="IPR029255">
    <property type="entry name" value="CLN6"/>
</dbReference>